<dbReference type="EC" id="2.7.13.3" evidence="3"/>
<feature type="region of interest" description="Disordered" evidence="11">
    <location>
        <begin position="34"/>
        <end position="75"/>
    </location>
</feature>
<keyword evidence="6 12" id="KW-0812">Transmembrane</keyword>
<protein>
    <recommendedName>
        <fullName evidence="3">histidine kinase</fullName>
        <ecNumber evidence="3">2.7.13.3</ecNumber>
    </recommendedName>
</protein>
<dbReference type="SUPFAM" id="SSF47384">
    <property type="entry name" value="Homodimeric domain of signal transducing histidine kinase"/>
    <property type="match status" value="1"/>
</dbReference>
<dbReference type="InterPro" id="IPR004358">
    <property type="entry name" value="Sig_transdc_His_kin-like_C"/>
</dbReference>
<keyword evidence="5" id="KW-0808">Transferase</keyword>
<dbReference type="PANTHER" id="PTHR45436:SF5">
    <property type="entry name" value="SENSOR HISTIDINE KINASE TRCS"/>
    <property type="match status" value="1"/>
</dbReference>
<evidence type="ECO:0000259" key="13">
    <source>
        <dbReference type="PROSITE" id="PS50109"/>
    </source>
</evidence>
<proteinExistence type="predicted"/>
<gene>
    <name evidence="14" type="ORF">JQN83_13895</name>
</gene>
<comment type="subcellular location">
    <subcellularLocation>
        <location evidence="2">Cell membrane</location>
    </subcellularLocation>
</comment>
<dbReference type="CDD" id="cd00082">
    <property type="entry name" value="HisKA"/>
    <property type="match status" value="1"/>
</dbReference>
<evidence type="ECO:0000256" key="7">
    <source>
        <dbReference type="ARBA" id="ARBA00022777"/>
    </source>
</evidence>
<evidence type="ECO:0000256" key="12">
    <source>
        <dbReference type="SAM" id="Phobius"/>
    </source>
</evidence>
<evidence type="ECO:0000256" key="10">
    <source>
        <dbReference type="ARBA" id="ARBA00023136"/>
    </source>
</evidence>
<dbReference type="InterPro" id="IPR003661">
    <property type="entry name" value="HisK_dim/P_dom"/>
</dbReference>
<dbReference type="EMBL" id="JAGFWR010000006">
    <property type="protein sequence ID" value="MBO4161892.1"/>
    <property type="molecule type" value="Genomic_DNA"/>
</dbReference>
<dbReference type="PANTHER" id="PTHR45436">
    <property type="entry name" value="SENSOR HISTIDINE KINASE YKOH"/>
    <property type="match status" value="1"/>
</dbReference>
<evidence type="ECO:0000256" key="5">
    <source>
        <dbReference type="ARBA" id="ARBA00022679"/>
    </source>
</evidence>
<dbReference type="GO" id="GO:0016301">
    <property type="term" value="F:kinase activity"/>
    <property type="evidence" value="ECO:0007669"/>
    <property type="project" value="UniProtKB-KW"/>
</dbReference>
<accession>A0ABS3V8F3</accession>
<dbReference type="CDD" id="cd00075">
    <property type="entry name" value="HATPase"/>
    <property type="match status" value="1"/>
</dbReference>
<dbReference type="SMART" id="SM00387">
    <property type="entry name" value="HATPase_c"/>
    <property type="match status" value="1"/>
</dbReference>
<keyword evidence="9" id="KW-0902">Two-component regulatory system</keyword>
<keyword evidence="10 12" id="KW-0472">Membrane</keyword>
<evidence type="ECO:0000313" key="14">
    <source>
        <dbReference type="EMBL" id="MBO4161892.1"/>
    </source>
</evidence>
<evidence type="ECO:0000313" key="15">
    <source>
        <dbReference type="Proteomes" id="UP000671399"/>
    </source>
</evidence>
<dbReference type="Proteomes" id="UP000671399">
    <property type="component" value="Unassembled WGS sequence"/>
</dbReference>
<dbReference type="SMART" id="SM00388">
    <property type="entry name" value="HisKA"/>
    <property type="match status" value="1"/>
</dbReference>
<dbReference type="InterPro" id="IPR036097">
    <property type="entry name" value="HisK_dim/P_sf"/>
</dbReference>
<dbReference type="Gene3D" id="1.10.287.130">
    <property type="match status" value="1"/>
</dbReference>
<dbReference type="InterPro" id="IPR036890">
    <property type="entry name" value="HATPase_C_sf"/>
</dbReference>
<keyword evidence="4" id="KW-0597">Phosphoprotein</keyword>
<reference evidence="14 15" key="1">
    <citation type="submission" date="2021-03" db="EMBL/GenBank/DDBJ databases">
        <authorList>
            <person name="Lee D.-H."/>
        </authorList>
    </citation>
    <scope>NUCLEOTIDE SEQUENCE [LARGE SCALE GENOMIC DNA]</scope>
    <source>
        <strain evidence="14 15">MMS20-R2-23</strain>
    </source>
</reference>
<comment type="caution">
    <text evidence="14">The sequence shown here is derived from an EMBL/GenBank/DDBJ whole genome shotgun (WGS) entry which is preliminary data.</text>
</comment>
<evidence type="ECO:0000256" key="9">
    <source>
        <dbReference type="ARBA" id="ARBA00023012"/>
    </source>
</evidence>
<feature type="transmembrane region" description="Helical" evidence="12">
    <location>
        <begin position="82"/>
        <end position="103"/>
    </location>
</feature>
<evidence type="ECO:0000256" key="6">
    <source>
        <dbReference type="ARBA" id="ARBA00022692"/>
    </source>
</evidence>
<dbReference type="InterPro" id="IPR003594">
    <property type="entry name" value="HATPase_dom"/>
</dbReference>
<evidence type="ECO:0000256" key="3">
    <source>
        <dbReference type="ARBA" id="ARBA00012438"/>
    </source>
</evidence>
<keyword evidence="7 14" id="KW-0418">Kinase</keyword>
<name>A0ABS3V8F3_9ACTN</name>
<keyword evidence="8 12" id="KW-1133">Transmembrane helix</keyword>
<organism evidence="14 15">
    <name type="scientific">Micromonospora antibiotica</name>
    <dbReference type="NCBI Taxonomy" id="2807623"/>
    <lineage>
        <taxon>Bacteria</taxon>
        <taxon>Bacillati</taxon>
        <taxon>Actinomycetota</taxon>
        <taxon>Actinomycetes</taxon>
        <taxon>Micromonosporales</taxon>
        <taxon>Micromonosporaceae</taxon>
        <taxon>Micromonospora</taxon>
    </lineage>
</organism>
<evidence type="ECO:0000256" key="2">
    <source>
        <dbReference type="ARBA" id="ARBA00004236"/>
    </source>
</evidence>
<dbReference type="Pfam" id="PF02518">
    <property type="entry name" value="HATPase_c"/>
    <property type="match status" value="1"/>
</dbReference>
<feature type="compositionally biased region" description="Basic residues" evidence="11">
    <location>
        <begin position="46"/>
        <end position="56"/>
    </location>
</feature>
<keyword evidence="15" id="KW-1185">Reference proteome</keyword>
<evidence type="ECO:0000256" key="1">
    <source>
        <dbReference type="ARBA" id="ARBA00000085"/>
    </source>
</evidence>
<dbReference type="Pfam" id="PF00512">
    <property type="entry name" value="HisKA"/>
    <property type="match status" value="1"/>
</dbReference>
<dbReference type="Gene3D" id="3.30.565.10">
    <property type="entry name" value="Histidine kinase-like ATPase, C-terminal domain"/>
    <property type="match status" value="1"/>
</dbReference>
<dbReference type="InterPro" id="IPR050428">
    <property type="entry name" value="TCS_sensor_his_kinase"/>
</dbReference>
<sequence>MLTLTRVLAGNDDPRPFGRVTTLEEIRIPSAPVGDVSSSIDGGRWPRGRTRARPGTRARGGSTVPLSGGVRSTPRTRPRTGLAVGLLVVALLALVGGLAYAALLHVQGAKIRHELDWAMVHGRPADPSGCTWIFGGASDTGHAGAPPAGFPQHAAIHAVARTGRPQVDQVARNGTVYHVRTQLRGDEVVQVVFDARFQLAERRHLLWGVSAAAVAVLVAATATDLRLRRRSVQPLTEALDRQRRFVADASHELRAPITRVHTAAQLLAQRSTCADSGADRRDLDRLLRTTRLLGEIVDELLLSARLADPSAVTRPLTPVDLAALVAEAVEADAPRAAADGVTFTVAGADAPVPVCGVGSALRRVVTELLTNALHHTPPGGHVEVRLRPASADHVELVVSDSGQGLDPRHTDRIFDRFHRGPGAGDRRVGLGLALIREVVTAHGGTISAAGRPGTGATFTVRLPTGGGQQDGPPPGVDPTGTRWPFCWWGAYRERSGQRDELSRF</sequence>
<evidence type="ECO:0000256" key="11">
    <source>
        <dbReference type="SAM" id="MobiDB-lite"/>
    </source>
</evidence>
<evidence type="ECO:0000256" key="8">
    <source>
        <dbReference type="ARBA" id="ARBA00022989"/>
    </source>
</evidence>
<evidence type="ECO:0000256" key="4">
    <source>
        <dbReference type="ARBA" id="ARBA00022553"/>
    </source>
</evidence>
<comment type="catalytic activity">
    <reaction evidence="1">
        <text>ATP + protein L-histidine = ADP + protein N-phospho-L-histidine.</text>
        <dbReference type="EC" id="2.7.13.3"/>
    </reaction>
</comment>
<dbReference type="InterPro" id="IPR005467">
    <property type="entry name" value="His_kinase_dom"/>
</dbReference>
<feature type="domain" description="Histidine kinase" evidence="13">
    <location>
        <begin position="248"/>
        <end position="466"/>
    </location>
</feature>
<dbReference type="SUPFAM" id="SSF55874">
    <property type="entry name" value="ATPase domain of HSP90 chaperone/DNA topoisomerase II/histidine kinase"/>
    <property type="match status" value="1"/>
</dbReference>
<dbReference type="PROSITE" id="PS50109">
    <property type="entry name" value="HIS_KIN"/>
    <property type="match status" value="1"/>
</dbReference>
<dbReference type="PRINTS" id="PR00344">
    <property type="entry name" value="BCTRLSENSOR"/>
</dbReference>